<keyword evidence="13 19" id="KW-0472">Membrane</keyword>
<dbReference type="Proteomes" id="UP001174909">
    <property type="component" value="Unassembled WGS sequence"/>
</dbReference>
<dbReference type="GO" id="GO:0045332">
    <property type="term" value="P:phospholipid translocation"/>
    <property type="evidence" value="ECO:0007669"/>
    <property type="project" value="TreeGrafter"/>
</dbReference>
<accession>A0AA35SV29</accession>
<feature type="transmembrane region" description="Helical" evidence="19">
    <location>
        <begin position="367"/>
        <end position="388"/>
    </location>
</feature>
<dbReference type="PRINTS" id="PR00119">
    <property type="entry name" value="CATATPASE"/>
</dbReference>
<dbReference type="SUPFAM" id="SSF56784">
    <property type="entry name" value="HAD-like"/>
    <property type="match status" value="1"/>
</dbReference>
<dbReference type="AlphaFoldDB" id="A0AA35SV29"/>
<comment type="caution">
    <text evidence="23">The sequence shown here is derived from an EMBL/GenBank/DDBJ whole genome shotgun (WGS) entry which is preliminary data.</text>
</comment>
<dbReference type="GO" id="GO:0016887">
    <property type="term" value="F:ATP hydrolysis activity"/>
    <property type="evidence" value="ECO:0007669"/>
    <property type="project" value="InterPro"/>
</dbReference>
<evidence type="ECO:0000256" key="4">
    <source>
        <dbReference type="ARBA" id="ARBA00008109"/>
    </source>
</evidence>
<keyword evidence="9 17" id="KW-0067">ATP-binding</keyword>
<dbReference type="SUPFAM" id="SSF81653">
    <property type="entry name" value="Calcium ATPase, transduction domain A"/>
    <property type="match status" value="1"/>
</dbReference>
<feature type="region of interest" description="Disordered" evidence="20">
    <location>
        <begin position="510"/>
        <end position="543"/>
    </location>
</feature>
<keyword evidence="8" id="KW-0256">Endoplasmic reticulum</keyword>
<comment type="catalytic activity">
    <reaction evidence="14 19">
        <text>ATP + H2O + phospholipidSide 1 = ADP + phosphate + phospholipidSide 2.</text>
        <dbReference type="EC" id="7.6.2.1"/>
    </reaction>
</comment>
<dbReference type="GO" id="GO:0005789">
    <property type="term" value="C:endoplasmic reticulum membrane"/>
    <property type="evidence" value="ECO:0007669"/>
    <property type="project" value="UniProtKB-SubCell"/>
</dbReference>
<dbReference type="InterPro" id="IPR032630">
    <property type="entry name" value="P_typ_ATPase_c"/>
</dbReference>
<dbReference type="Pfam" id="PF16209">
    <property type="entry name" value="PhoLip_ATPase_N"/>
    <property type="match status" value="1"/>
</dbReference>
<dbReference type="InterPro" id="IPR001757">
    <property type="entry name" value="P_typ_ATPase"/>
</dbReference>
<dbReference type="PANTHER" id="PTHR24092:SF218">
    <property type="entry name" value="PHOSPHOLIPID-TRANSPORTING ATPASE"/>
    <property type="match status" value="1"/>
</dbReference>
<dbReference type="SUPFAM" id="SSF81660">
    <property type="entry name" value="Metal cation-transporting ATPase, ATP-binding domain N"/>
    <property type="match status" value="1"/>
</dbReference>
<dbReference type="InterPro" id="IPR008250">
    <property type="entry name" value="ATPase_P-typ_transduc_dom_A_sf"/>
</dbReference>
<evidence type="ECO:0000256" key="8">
    <source>
        <dbReference type="ARBA" id="ARBA00022824"/>
    </source>
</evidence>
<dbReference type="InterPro" id="IPR006539">
    <property type="entry name" value="P-type_ATPase_IV"/>
</dbReference>
<dbReference type="InterPro" id="IPR023214">
    <property type="entry name" value="HAD_sf"/>
</dbReference>
<dbReference type="FunFam" id="3.40.1110.10:FF:000009">
    <property type="entry name" value="Phospholipid-transporting ATPase"/>
    <property type="match status" value="1"/>
</dbReference>
<name>A0AA35SV29_GEOBA</name>
<dbReference type="FunFam" id="3.40.50.1000:FF:000130">
    <property type="entry name" value="Phospholipid-transporting ATPase"/>
    <property type="match status" value="1"/>
</dbReference>
<comment type="cofactor">
    <cofactor evidence="1 18">
        <name>Mg(2+)</name>
        <dbReference type="ChEBI" id="CHEBI:18420"/>
    </cofactor>
</comment>
<comment type="similarity">
    <text evidence="4 19">Belongs to the cation transport ATPase (P-type) (TC 3.A.3) family. Type IV subfamily.</text>
</comment>
<dbReference type="InterPro" id="IPR044492">
    <property type="entry name" value="P_typ_ATPase_HD_dom"/>
</dbReference>
<dbReference type="EC" id="7.6.2.1" evidence="19"/>
<evidence type="ECO:0000259" key="22">
    <source>
        <dbReference type="Pfam" id="PF16212"/>
    </source>
</evidence>
<feature type="binding site" evidence="18">
    <location>
        <position position="482"/>
    </location>
    <ligand>
        <name>Mg(2+)</name>
        <dbReference type="ChEBI" id="CHEBI:18420"/>
    </ligand>
</feature>
<comment type="subcellular location">
    <subcellularLocation>
        <location evidence="2">Endomembrane system</location>
        <topology evidence="2">Multi-pass membrane protein</topology>
    </subcellularLocation>
    <subcellularLocation>
        <location evidence="3">Endoplasmic reticulum membrane</location>
    </subcellularLocation>
    <subcellularLocation>
        <location evidence="19">Membrane</location>
        <topology evidence="19">Multi-pass membrane protein</topology>
    </subcellularLocation>
</comment>
<dbReference type="NCBIfam" id="TIGR01494">
    <property type="entry name" value="ATPase_P-type"/>
    <property type="match status" value="1"/>
</dbReference>
<feature type="domain" description="P-type ATPase N-terminal" evidence="21">
    <location>
        <begin position="112"/>
        <end position="159"/>
    </location>
</feature>
<dbReference type="Pfam" id="PF16212">
    <property type="entry name" value="PhoLip_ATPase_C"/>
    <property type="match status" value="1"/>
</dbReference>
<evidence type="ECO:0000256" key="5">
    <source>
        <dbReference type="ARBA" id="ARBA00022692"/>
    </source>
</evidence>
<dbReference type="GO" id="GO:0005886">
    <property type="term" value="C:plasma membrane"/>
    <property type="evidence" value="ECO:0007669"/>
    <property type="project" value="TreeGrafter"/>
</dbReference>
<feature type="active site" description="4-aspartylphosphate intermediate" evidence="16">
    <location>
        <position position="480"/>
    </location>
</feature>
<feature type="transmembrane region" description="Helical" evidence="19">
    <location>
        <begin position="415"/>
        <end position="434"/>
    </location>
</feature>
<evidence type="ECO:0000256" key="17">
    <source>
        <dbReference type="PIRSR" id="PIRSR606539-2"/>
    </source>
</evidence>
<feature type="compositionally biased region" description="Basic and acidic residues" evidence="20">
    <location>
        <begin position="717"/>
        <end position="726"/>
    </location>
</feature>
<evidence type="ECO:0000256" key="12">
    <source>
        <dbReference type="ARBA" id="ARBA00022989"/>
    </source>
</evidence>
<evidence type="ECO:0000256" key="6">
    <source>
        <dbReference type="ARBA" id="ARBA00022723"/>
    </source>
</evidence>
<feature type="binding site" evidence="17">
    <location>
        <position position="687"/>
    </location>
    <ligand>
        <name>ATP</name>
        <dbReference type="ChEBI" id="CHEBI:30616"/>
    </ligand>
</feature>
<dbReference type="Gene3D" id="2.70.150.10">
    <property type="entry name" value="Calcium-transporting ATPase, cytoplasmic transduction domain A"/>
    <property type="match status" value="1"/>
</dbReference>
<feature type="binding site" evidence="17">
    <location>
        <position position="480"/>
    </location>
    <ligand>
        <name>ATP</name>
        <dbReference type="ChEBI" id="CHEBI:30616"/>
    </ligand>
</feature>
<dbReference type="GO" id="GO:0005524">
    <property type="term" value="F:ATP binding"/>
    <property type="evidence" value="ECO:0007669"/>
    <property type="project" value="UniProtKB-UniRule"/>
</dbReference>
<evidence type="ECO:0000256" key="1">
    <source>
        <dbReference type="ARBA" id="ARBA00001946"/>
    </source>
</evidence>
<comment type="catalytic activity">
    <reaction evidence="15">
        <text>a beta-D-glucosyl-(1&lt;-&gt;1')-N-acylsphing-4-enine(out) + ATP + H2O = a beta-D-glucosyl-(1&lt;-&gt;1')-N-acylsphing-4-enine(in) + ADP + phosphate + H(+)</text>
        <dbReference type="Rhea" id="RHEA:66036"/>
        <dbReference type="ChEBI" id="CHEBI:15377"/>
        <dbReference type="ChEBI" id="CHEBI:15378"/>
        <dbReference type="ChEBI" id="CHEBI:22801"/>
        <dbReference type="ChEBI" id="CHEBI:30616"/>
        <dbReference type="ChEBI" id="CHEBI:43474"/>
        <dbReference type="ChEBI" id="CHEBI:456216"/>
    </reaction>
    <physiologicalReaction direction="left-to-right" evidence="15">
        <dbReference type="Rhea" id="RHEA:66037"/>
    </physiologicalReaction>
</comment>
<dbReference type="GO" id="GO:0140326">
    <property type="term" value="F:ATPase-coupled intramembrane lipid transporter activity"/>
    <property type="evidence" value="ECO:0007669"/>
    <property type="project" value="UniProtKB-EC"/>
</dbReference>
<evidence type="ECO:0000256" key="14">
    <source>
        <dbReference type="ARBA" id="ARBA00034036"/>
    </source>
</evidence>
<dbReference type="Pfam" id="PF13246">
    <property type="entry name" value="Cation_ATPase"/>
    <property type="match status" value="1"/>
</dbReference>
<feature type="compositionally biased region" description="Gly residues" evidence="20">
    <location>
        <begin position="511"/>
        <end position="521"/>
    </location>
</feature>
<dbReference type="SFLD" id="SFLDF00027">
    <property type="entry name" value="p-type_atpase"/>
    <property type="match status" value="1"/>
</dbReference>
<evidence type="ECO:0000256" key="11">
    <source>
        <dbReference type="ARBA" id="ARBA00022967"/>
    </source>
</evidence>
<dbReference type="InterPro" id="IPR023299">
    <property type="entry name" value="ATPase_P-typ_cyto_dom_N"/>
</dbReference>
<feature type="binding site" evidence="17">
    <location>
        <position position="663"/>
    </location>
    <ligand>
        <name>ATP</name>
        <dbReference type="ChEBI" id="CHEBI:30616"/>
    </ligand>
</feature>
<feature type="domain" description="P-type ATPase C-terminal" evidence="22">
    <location>
        <begin position="1001"/>
        <end position="1042"/>
    </location>
</feature>
<keyword evidence="10 18" id="KW-0460">Magnesium</keyword>
<feature type="binding site" evidence="18">
    <location>
        <position position="975"/>
    </location>
    <ligand>
        <name>Mg(2+)</name>
        <dbReference type="ChEBI" id="CHEBI:18420"/>
    </ligand>
</feature>
<reference evidence="23" key="1">
    <citation type="submission" date="2023-03" db="EMBL/GenBank/DDBJ databases">
        <authorList>
            <person name="Steffen K."/>
            <person name="Cardenas P."/>
        </authorList>
    </citation>
    <scope>NUCLEOTIDE SEQUENCE</scope>
</reference>
<feature type="binding site" evidence="17">
    <location>
        <position position="979"/>
    </location>
    <ligand>
        <name>ATP</name>
        <dbReference type="ChEBI" id="CHEBI:30616"/>
    </ligand>
</feature>
<evidence type="ECO:0000256" key="18">
    <source>
        <dbReference type="PIRSR" id="PIRSR606539-3"/>
    </source>
</evidence>
<keyword evidence="11 19" id="KW-1278">Translocase</keyword>
<organism evidence="23 24">
    <name type="scientific">Geodia barretti</name>
    <name type="common">Barrett's horny sponge</name>
    <dbReference type="NCBI Taxonomy" id="519541"/>
    <lineage>
        <taxon>Eukaryota</taxon>
        <taxon>Metazoa</taxon>
        <taxon>Porifera</taxon>
        <taxon>Demospongiae</taxon>
        <taxon>Heteroscleromorpha</taxon>
        <taxon>Tetractinellida</taxon>
        <taxon>Astrophorina</taxon>
        <taxon>Geodiidae</taxon>
        <taxon>Geodia</taxon>
    </lineage>
</organism>
<protein>
    <recommendedName>
        <fullName evidence="19">Phospholipid-transporting ATPase</fullName>
        <ecNumber evidence="19">7.6.2.1</ecNumber>
    </recommendedName>
</protein>
<evidence type="ECO:0000256" key="19">
    <source>
        <dbReference type="RuleBase" id="RU362033"/>
    </source>
</evidence>
<feature type="binding site" evidence="17">
    <location>
        <position position="978"/>
    </location>
    <ligand>
        <name>ATP</name>
        <dbReference type="ChEBI" id="CHEBI:30616"/>
    </ligand>
</feature>
<dbReference type="GO" id="GO:0000287">
    <property type="term" value="F:magnesium ion binding"/>
    <property type="evidence" value="ECO:0007669"/>
    <property type="project" value="UniProtKB-UniRule"/>
</dbReference>
<feature type="binding site" evidence="17">
    <location>
        <position position="821"/>
    </location>
    <ligand>
        <name>ATP</name>
        <dbReference type="ChEBI" id="CHEBI:30616"/>
    </ligand>
</feature>
<evidence type="ECO:0000256" key="10">
    <source>
        <dbReference type="ARBA" id="ARBA00022842"/>
    </source>
</evidence>
<feature type="binding site" evidence="17">
    <location>
        <position position="823"/>
    </location>
    <ligand>
        <name>ATP</name>
        <dbReference type="ChEBI" id="CHEBI:30616"/>
    </ligand>
</feature>
<evidence type="ECO:0000256" key="3">
    <source>
        <dbReference type="ARBA" id="ARBA00004586"/>
    </source>
</evidence>
<evidence type="ECO:0000256" key="15">
    <source>
        <dbReference type="ARBA" id="ARBA00050913"/>
    </source>
</evidence>
<feature type="binding site" evidence="18">
    <location>
        <position position="979"/>
    </location>
    <ligand>
        <name>Mg(2+)</name>
        <dbReference type="ChEBI" id="CHEBI:18420"/>
    </ligand>
</feature>
<dbReference type="InterPro" id="IPR036412">
    <property type="entry name" value="HAD-like_sf"/>
</dbReference>
<keyword evidence="5 19" id="KW-0812">Transmembrane</keyword>
<evidence type="ECO:0000256" key="2">
    <source>
        <dbReference type="ARBA" id="ARBA00004127"/>
    </source>
</evidence>
<keyword evidence="24" id="KW-1185">Reference proteome</keyword>
<dbReference type="SFLD" id="SFLDG00002">
    <property type="entry name" value="C1.7:_P-type_atpase_like"/>
    <property type="match status" value="1"/>
</dbReference>
<dbReference type="InterPro" id="IPR032631">
    <property type="entry name" value="P-type_ATPase_N"/>
</dbReference>
<dbReference type="PROSITE" id="PS00154">
    <property type="entry name" value="ATPASE_E1_E2"/>
    <property type="match status" value="1"/>
</dbReference>
<dbReference type="PANTHER" id="PTHR24092">
    <property type="entry name" value="PROBABLE PHOSPHOLIPID-TRANSPORTING ATPASE"/>
    <property type="match status" value="1"/>
</dbReference>
<proteinExistence type="inferred from homology"/>
<dbReference type="InterPro" id="IPR018303">
    <property type="entry name" value="ATPase_P-typ_P_site"/>
</dbReference>
<feature type="binding site" evidence="17">
    <location>
        <position position="822"/>
    </location>
    <ligand>
        <name>ATP</name>
        <dbReference type="ChEBI" id="CHEBI:30616"/>
    </ligand>
</feature>
<feature type="binding site" evidence="18">
    <location>
        <position position="480"/>
    </location>
    <ligand>
        <name>Mg(2+)</name>
        <dbReference type="ChEBI" id="CHEBI:18420"/>
    </ligand>
</feature>
<evidence type="ECO:0000313" key="24">
    <source>
        <dbReference type="Proteomes" id="UP001174909"/>
    </source>
</evidence>
<dbReference type="Gene3D" id="3.40.1110.10">
    <property type="entry name" value="Calcium-transporting ATPase, cytoplasmic domain N"/>
    <property type="match status" value="2"/>
</dbReference>
<evidence type="ECO:0000256" key="9">
    <source>
        <dbReference type="ARBA" id="ARBA00022840"/>
    </source>
</evidence>
<feature type="binding site" evidence="17">
    <location>
        <position position="482"/>
    </location>
    <ligand>
        <name>ATP</name>
        <dbReference type="ChEBI" id="CHEBI:30616"/>
    </ligand>
</feature>
<dbReference type="Gene3D" id="3.40.50.1000">
    <property type="entry name" value="HAD superfamily/HAD-like"/>
    <property type="match status" value="2"/>
</dbReference>
<dbReference type="FunFam" id="3.40.50.1000:FF:000001">
    <property type="entry name" value="Phospholipid-transporting ATPase IC"/>
    <property type="match status" value="1"/>
</dbReference>
<feature type="binding site" evidence="17">
    <location>
        <position position="621"/>
    </location>
    <ligand>
        <name>ATP</name>
        <dbReference type="ChEBI" id="CHEBI:30616"/>
    </ligand>
</feature>
<evidence type="ECO:0000256" key="7">
    <source>
        <dbReference type="ARBA" id="ARBA00022741"/>
    </source>
</evidence>
<dbReference type="NCBIfam" id="TIGR01652">
    <property type="entry name" value="ATPase-Plipid"/>
    <property type="match status" value="1"/>
</dbReference>
<dbReference type="Gene3D" id="1.20.1110.10">
    <property type="entry name" value="Calcium-transporting ATPase, transmembrane domain"/>
    <property type="match status" value="1"/>
</dbReference>
<evidence type="ECO:0000313" key="23">
    <source>
        <dbReference type="EMBL" id="CAI8035917.1"/>
    </source>
</evidence>
<feature type="binding site" evidence="17">
    <location>
        <position position="955"/>
    </location>
    <ligand>
        <name>ATP</name>
        <dbReference type="ChEBI" id="CHEBI:30616"/>
    </ligand>
</feature>
<comment type="caution">
    <text evidence="19">Lacks conserved residue(s) required for the propagation of feature annotation.</text>
</comment>
<dbReference type="InterPro" id="IPR023298">
    <property type="entry name" value="ATPase_P-typ_TM_dom_sf"/>
</dbReference>
<evidence type="ECO:0000259" key="21">
    <source>
        <dbReference type="Pfam" id="PF16209"/>
    </source>
</evidence>
<keyword evidence="6 18" id="KW-0479">Metal-binding</keyword>
<feature type="binding site" evidence="17">
    <location>
        <position position="481"/>
    </location>
    <ligand>
        <name>ATP</name>
        <dbReference type="ChEBI" id="CHEBI:30616"/>
    </ligand>
</feature>
<gene>
    <name evidence="23" type="ORF">GBAR_LOCUS20154</name>
</gene>
<feature type="binding site" evidence="17">
    <location>
        <position position="741"/>
    </location>
    <ligand>
        <name>ATP</name>
        <dbReference type="ChEBI" id="CHEBI:30616"/>
    </ligand>
</feature>
<sequence length="1053" mass="118061">MLTAPVFYPPLRGPRMTEKTGLTTSRKLQRSGYGSALSTTTALTAVPPGIHKPSLCNPPWMTSDSVDVEMRPSTRGELQFRCITSLSVRLPEEPWYKRIRVPGVFNRTSPHSNAVHTTKYTVITFLPKNLWEQFHRFANIFFLFIALLNFVPEVQAFGKEIGYLPLLFVLAATAVKDIFEDYRRYRSDTEVNAKLCRVYNRELKTYVQRQWTNVRVGDFVELECDEVIPADLLLLATSDPHYICYIETANIDGETNLKQRGVVPGIVDDMLPLGPLDHFDPSYFSGELFAEQPHSKINQFNGYVDVGGGRRFPVDRGNLLLRGCVLRNTTRVAGLVVYAGHQTKALLNNSGPRAKRSKLEKDINTDVFFQLALLLVICTIGAIGSGVWTSENVGKNITYFPFNDLDPALEAFIRFWTYIIIYQVIIPVSLYVTIEIIKIIQVYFLNWDLDMYYEPTDRPFLARALNVTEDLGQIQYIFSDKTGTLTENEMVFRCCSVGGRNYPHTLTTITGGKGVEGGEGGDVANDPDSGNFQEETDFPSPPSSKLVLDAGLVRDVENTGLCHDYLQDFFVVLALCNTVVLSRKTQDTQDVPDFSHEATWDRDRLAEYVQTITYEAESPDEAALVEAARSYGYALVARSPGRAVVTTPTGRLLVYHTLHVLEFDSERKCMSVVVKEDWSGRILLYSKGADTVIFSNLAHPDTGVLVESGEEEEEGPGEERRENRRELTENRLTLYAKEGLRTLCMARRVLGGEEYGDWVEGRREAEVALEQREEKLFASAKAIESQLELLGATGIEDRLQNGVPETIESLRMAGIKVWVLTGDKQETAINVGFSSRLVSENMDLIKINASSLEETREILECRRREFFDSDSDYSTDSSQDSRLSTRPLAFLWKVGRPRRGVGRREGGKGEERPKALVIDGGTLPFVLDTSLKSLFLDVASQCVSVICSRATPIQKASVVGLVKTGLNQMTLAVGDGANDVSMIQTANIGVGIAGREGMQAVMASDFAMGRFHFLEKLLLVHGHWSYSRLARMMLYFFYKNMVSDRPFFLLLHV</sequence>
<evidence type="ECO:0000256" key="13">
    <source>
        <dbReference type="ARBA" id="ARBA00023136"/>
    </source>
</evidence>
<dbReference type="SFLD" id="SFLDS00003">
    <property type="entry name" value="Haloacid_Dehalogenase"/>
    <property type="match status" value="1"/>
</dbReference>
<evidence type="ECO:0000256" key="20">
    <source>
        <dbReference type="SAM" id="MobiDB-lite"/>
    </source>
</evidence>
<evidence type="ECO:0000256" key="16">
    <source>
        <dbReference type="PIRSR" id="PIRSR606539-1"/>
    </source>
</evidence>
<dbReference type="EMBL" id="CASHTH010002834">
    <property type="protein sequence ID" value="CAI8035917.1"/>
    <property type="molecule type" value="Genomic_DNA"/>
</dbReference>
<feature type="binding site" evidence="17">
    <location>
        <position position="949"/>
    </location>
    <ligand>
        <name>ATP</name>
        <dbReference type="ChEBI" id="CHEBI:30616"/>
    </ligand>
</feature>
<keyword evidence="12 19" id="KW-1133">Transmembrane helix</keyword>
<dbReference type="FunFam" id="2.70.150.10:FF:000054">
    <property type="entry name" value="Phospholipid-transporting ATPase"/>
    <property type="match status" value="1"/>
</dbReference>
<dbReference type="SUPFAM" id="SSF81665">
    <property type="entry name" value="Calcium ATPase, transmembrane domain M"/>
    <property type="match status" value="1"/>
</dbReference>
<feature type="region of interest" description="Disordered" evidence="20">
    <location>
        <begin position="704"/>
        <end position="726"/>
    </location>
</feature>
<keyword evidence="7 17" id="KW-0547">Nucleotide-binding</keyword>